<evidence type="ECO:0008006" key="6">
    <source>
        <dbReference type="Google" id="ProtNLM"/>
    </source>
</evidence>
<dbReference type="EMBL" id="ASWH01000001">
    <property type="protein sequence ID" value="EOW81899.1"/>
    <property type="molecule type" value="Genomic_DNA"/>
</dbReference>
<protein>
    <recommendedName>
        <fullName evidence="6">V-type ATPase, subunit F</fullName>
    </recommendedName>
</protein>
<proteinExistence type="predicted"/>
<dbReference type="HOGENOM" id="CLU_156466_2_0_9"/>
<dbReference type="Proteomes" id="UP000014160">
    <property type="component" value="Unassembled WGS sequence"/>
</dbReference>
<evidence type="ECO:0000313" key="2">
    <source>
        <dbReference type="EMBL" id="EOI55558.1"/>
    </source>
</evidence>
<dbReference type="RefSeq" id="WP_010781138.1">
    <property type="nucleotide sequence ID" value="NZ_ASWH01000001.1"/>
</dbReference>
<evidence type="ECO:0000313" key="4">
    <source>
        <dbReference type="Proteomes" id="UP000013750"/>
    </source>
</evidence>
<name>R2XLX2_9ENTE</name>
<accession>R2XLX2</accession>
<feature type="region of interest" description="Disordered" evidence="1">
    <location>
        <begin position="1"/>
        <end position="27"/>
    </location>
</feature>
<dbReference type="Proteomes" id="UP000013750">
    <property type="component" value="Unassembled WGS sequence"/>
</dbReference>
<comment type="caution">
    <text evidence="2">The sequence shown here is derived from an EMBL/GenBank/DDBJ whole genome shotgun (WGS) entry which is preliminary data.</text>
</comment>
<reference evidence="3 5" key="2">
    <citation type="submission" date="2013-03" db="EMBL/GenBank/DDBJ databases">
        <title>The Genome Sequence of Enterococcus gilvus ATCC BAA-350 (PacBio/Illumina hybrid assembly).</title>
        <authorList>
            <consortium name="The Broad Institute Genomics Platform"/>
            <consortium name="The Broad Institute Genome Sequencing Center for Infectious Disease"/>
            <person name="Earl A."/>
            <person name="Russ C."/>
            <person name="Gilmore M."/>
            <person name="Surin D."/>
            <person name="Walker B."/>
            <person name="Young S."/>
            <person name="Zeng Q."/>
            <person name="Gargeya S."/>
            <person name="Fitzgerald M."/>
            <person name="Haas B."/>
            <person name="Abouelleil A."/>
            <person name="Allen A.W."/>
            <person name="Alvarado L."/>
            <person name="Arachchi H.M."/>
            <person name="Berlin A.M."/>
            <person name="Chapman S.B."/>
            <person name="Gainer-Dewar J."/>
            <person name="Goldberg J."/>
            <person name="Griggs A."/>
            <person name="Gujja S."/>
            <person name="Hansen M."/>
            <person name="Howarth C."/>
            <person name="Imamovic A."/>
            <person name="Ireland A."/>
            <person name="Larimer J."/>
            <person name="McCowan C."/>
            <person name="Murphy C."/>
            <person name="Pearson M."/>
            <person name="Poon T.W."/>
            <person name="Priest M."/>
            <person name="Roberts A."/>
            <person name="Saif S."/>
            <person name="Shea T."/>
            <person name="Sisk P."/>
            <person name="Sykes S."/>
            <person name="Wortman J."/>
            <person name="Nusbaum C."/>
            <person name="Birren B."/>
        </authorList>
    </citation>
    <scope>NUCLEOTIDE SEQUENCE [LARGE SCALE GENOMIC DNA]</scope>
    <source>
        <strain evidence="3 5">ATCC BAA-350</strain>
    </source>
</reference>
<evidence type="ECO:0000313" key="5">
    <source>
        <dbReference type="Proteomes" id="UP000014160"/>
    </source>
</evidence>
<dbReference type="PATRIC" id="fig|1158614.3.peg.2760"/>
<keyword evidence="5" id="KW-1185">Reference proteome</keyword>
<evidence type="ECO:0000256" key="1">
    <source>
        <dbReference type="SAM" id="MobiDB-lite"/>
    </source>
</evidence>
<gene>
    <name evidence="3" type="ORF">I592_01199</name>
    <name evidence="2" type="ORF">UKC_02767</name>
</gene>
<sequence>MLEALEKIKSTEKQNEKEKETLMSKLADYESSQRKMLQEKREALKKDFSKALSERENELAEKLTVEEQELASNAKGTLTTMEDNYLKKKEQTIQHIIERVISEYGSQ</sequence>
<evidence type="ECO:0000313" key="3">
    <source>
        <dbReference type="EMBL" id="EOW81899.1"/>
    </source>
</evidence>
<dbReference type="AlphaFoldDB" id="R2XLX2"/>
<dbReference type="EMBL" id="AJDQ01000008">
    <property type="protein sequence ID" value="EOI55558.1"/>
    <property type="molecule type" value="Genomic_DNA"/>
</dbReference>
<organism evidence="2 4">
    <name type="scientific">Enterococcus gilvus ATCC BAA-350</name>
    <dbReference type="NCBI Taxonomy" id="1158614"/>
    <lineage>
        <taxon>Bacteria</taxon>
        <taxon>Bacillati</taxon>
        <taxon>Bacillota</taxon>
        <taxon>Bacilli</taxon>
        <taxon>Lactobacillales</taxon>
        <taxon>Enterococcaceae</taxon>
        <taxon>Enterococcus</taxon>
    </lineage>
</organism>
<reference evidence="2 4" key="1">
    <citation type="submission" date="2013-02" db="EMBL/GenBank/DDBJ databases">
        <title>The Genome Sequence of Enterococcus gilvus ATCC BAA-350.</title>
        <authorList>
            <consortium name="The Broad Institute Genome Sequencing Platform"/>
            <consortium name="The Broad Institute Genome Sequencing Center for Infectious Disease"/>
            <person name="Earl A.M."/>
            <person name="Gilmore M.S."/>
            <person name="Lebreton F."/>
            <person name="Walker B."/>
            <person name="Young S.K."/>
            <person name="Zeng Q."/>
            <person name="Gargeya S."/>
            <person name="Fitzgerald M."/>
            <person name="Haas B."/>
            <person name="Abouelleil A."/>
            <person name="Alvarado L."/>
            <person name="Arachchi H.M."/>
            <person name="Berlin A.M."/>
            <person name="Chapman S.B."/>
            <person name="Dewar J."/>
            <person name="Goldberg J."/>
            <person name="Griggs A."/>
            <person name="Gujja S."/>
            <person name="Hansen M."/>
            <person name="Howarth C."/>
            <person name="Imamovic A."/>
            <person name="Larimer J."/>
            <person name="McCowan C."/>
            <person name="Murphy C."/>
            <person name="Neiman D."/>
            <person name="Pearson M."/>
            <person name="Priest M."/>
            <person name="Roberts A."/>
            <person name="Saif S."/>
            <person name="Shea T."/>
            <person name="Sisk P."/>
            <person name="Sykes S."/>
            <person name="Wortman J."/>
            <person name="Nusbaum C."/>
            <person name="Birren B."/>
        </authorList>
    </citation>
    <scope>NUCLEOTIDE SEQUENCE [LARGE SCALE GENOMIC DNA]</scope>
    <source>
        <strain evidence="2 4">ATCC BAA-350</strain>
    </source>
</reference>
<dbReference type="eggNOG" id="ENOG5032KWY">
    <property type="taxonomic scope" value="Bacteria"/>
</dbReference>
<dbReference type="OrthoDB" id="2194852at2"/>